<evidence type="ECO:0000256" key="3">
    <source>
        <dbReference type="ARBA" id="ARBA00008562"/>
    </source>
</evidence>
<dbReference type="SUPFAM" id="SSF56425">
    <property type="entry name" value="Succinate dehydrogenase/fumarate reductase flavoprotein, catalytic domain"/>
    <property type="match status" value="1"/>
</dbReference>
<dbReference type="NCBIfam" id="NF005701">
    <property type="entry name" value="PRK07512.1"/>
    <property type="match status" value="1"/>
</dbReference>
<keyword evidence="7" id="KW-0274">FAD</keyword>
<reference evidence="12" key="1">
    <citation type="submission" date="2024-06" db="EMBL/GenBank/DDBJ databases">
        <title>Caulobacter inopinatus, sp. nov.</title>
        <authorList>
            <person name="Donachie S.P."/>
        </authorList>
    </citation>
    <scope>NUCLEOTIDE SEQUENCE</scope>
    <source>
        <strain evidence="12">73W</strain>
    </source>
</reference>
<dbReference type="Pfam" id="PF02910">
    <property type="entry name" value="Succ_DH_flav_C"/>
    <property type="match status" value="1"/>
</dbReference>
<comment type="similarity">
    <text evidence="3">Belongs to the FAD-dependent oxidoreductase 2 family. NadB subfamily.</text>
</comment>
<dbReference type="SUPFAM" id="SSF46977">
    <property type="entry name" value="Succinate dehydrogenase/fumarate reductase flavoprotein C-terminal domain"/>
    <property type="match status" value="1"/>
</dbReference>
<dbReference type="PANTHER" id="PTHR42716:SF2">
    <property type="entry name" value="L-ASPARTATE OXIDASE, CHLOROPLASTIC"/>
    <property type="match status" value="1"/>
</dbReference>
<protein>
    <recommendedName>
        <fullName evidence="4">L-aspartate oxidase</fullName>
        <ecNumber evidence="4">1.4.3.16</ecNumber>
    </recommendedName>
</protein>
<dbReference type="Gene3D" id="3.90.700.10">
    <property type="entry name" value="Succinate dehydrogenase/fumarate reductase flavoprotein, catalytic domain"/>
    <property type="match status" value="1"/>
</dbReference>
<keyword evidence="5" id="KW-0285">Flavoprotein</keyword>
<dbReference type="AlphaFoldDB" id="A0AB39KRF1"/>
<dbReference type="InterPro" id="IPR005288">
    <property type="entry name" value="NadB"/>
</dbReference>
<dbReference type="RefSeq" id="WP_369058801.1">
    <property type="nucleotide sequence ID" value="NZ_CP158375.1"/>
</dbReference>
<evidence type="ECO:0000256" key="2">
    <source>
        <dbReference type="ARBA" id="ARBA00004950"/>
    </source>
</evidence>
<dbReference type="PANTHER" id="PTHR42716">
    <property type="entry name" value="L-ASPARTATE OXIDASE"/>
    <property type="match status" value="1"/>
</dbReference>
<dbReference type="InterPro" id="IPR003953">
    <property type="entry name" value="FAD-dep_OxRdtase_2_FAD-bd"/>
</dbReference>
<evidence type="ECO:0000256" key="4">
    <source>
        <dbReference type="ARBA" id="ARBA00012173"/>
    </source>
</evidence>
<comment type="pathway">
    <text evidence="2">Cofactor biosynthesis; NAD(+) biosynthesis; iminoaspartate from L-aspartate (oxidase route): step 1/1.</text>
</comment>
<dbReference type="GO" id="GO:0008734">
    <property type="term" value="F:L-aspartate oxidase activity"/>
    <property type="evidence" value="ECO:0007669"/>
    <property type="project" value="UniProtKB-EC"/>
</dbReference>
<dbReference type="Pfam" id="PF00890">
    <property type="entry name" value="FAD_binding_2"/>
    <property type="match status" value="1"/>
</dbReference>
<evidence type="ECO:0000256" key="7">
    <source>
        <dbReference type="ARBA" id="ARBA00022827"/>
    </source>
</evidence>
<dbReference type="EMBL" id="CP158375">
    <property type="protein sequence ID" value="XDO95944.1"/>
    <property type="molecule type" value="Genomic_DNA"/>
</dbReference>
<evidence type="ECO:0000256" key="1">
    <source>
        <dbReference type="ARBA" id="ARBA00001974"/>
    </source>
</evidence>
<dbReference type="SUPFAM" id="SSF51905">
    <property type="entry name" value="FAD/NAD(P)-binding domain"/>
    <property type="match status" value="1"/>
</dbReference>
<evidence type="ECO:0000259" key="10">
    <source>
        <dbReference type="Pfam" id="PF00890"/>
    </source>
</evidence>
<comment type="cofactor">
    <cofactor evidence="1">
        <name>FAD</name>
        <dbReference type="ChEBI" id="CHEBI:57692"/>
    </cofactor>
</comment>
<name>A0AB39KRF1_9CAUL</name>
<gene>
    <name evidence="12" type="ORF">ABOZ73_14255</name>
</gene>
<evidence type="ECO:0000256" key="8">
    <source>
        <dbReference type="ARBA" id="ARBA00023002"/>
    </source>
</evidence>
<evidence type="ECO:0000256" key="5">
    <source>
        <dbReference type="ARBA" id="ARBA00022630"/>
    </source>
</evidence>
<comment type="catalytic activity">
    <reaction evidence="9">
        <text>L-aspartate + O2 = iminosuccinate + H2O2</text>
        <dbReference type="Rhea" id="RHEA:25876"/>
        <dbReference type="ChEBI" id="CHEBI:15379"/>
        <dbReference type="ChEBI" id="CHEBI:16240"/>
        <dbReference type="ChEBI" id="CHEBI:29991"/>
        <dbReference type="ChEBI" id="CHEBI:77875"/>
        <dbReference type="EC" id="1.4.3.16"/>
    </reaction>
    <physiologicalReaction direction="left-to-right" evidence="9">
        <dbReference type="Rhea" id="RHEA:25877"/>
    </physiologicalReaction>
</comment>
<dbReference type="EC" id="1.4.3.16" evidence="4"/>
<evidence type="ECO:0000256" key="6">
    <source>
        <dbReference type="ARBA" id="ARBA00022642"/>
    </source>
</evidence>
<feature type="domain" description="FAD-dependent oxidoreductase 2 FAD-binding" evidence="10">
    <location>
        <begin position="10"/>
        <end position="382"/>
    </location>
</feature>
<feature type="domain" description="Fumarate reductase/succinate dehydrogenase flavoprotein-like C-terminal" evidence="11">
    <location>
        <begin position="458"/>
        <end position="486"/>
    </location>
</feature>
<evidence type="ECO:0000259" key="11">
    <source>
        <dbReference type="Pfam" id="PF02910"/>
    </source>
</evidence>
<dbReference type="InterPro" id="IPR015939">
    <property type="entry name" value="Fum_Rdtase/Succ_DH_flav-like_C"/>
</dbReference>
<proteinExistence type="inferred from homology"/>
<dbReference type="InterPro" id="IPR037099">
    <property type="entry name" value="Fum_R/Succ_DH_flav-like_C_sf"/>
</dbReference>
<dbReference type="InterPro" id="IPR027477">
    <property type="entry name" value="Succ_DH/fumarate_Rdtase_cat_sf"/>
</dbReference>
<keyword evidence="8 12" id="KW-0560">Oxidoreductase</keyword>
<organism evidence="12">
    <name type="scientific">Caulobacter sp. 73W</name>
    <dbReference type="NCBI Taxonomy" id="3161137"/>
    <lineage>
        <taxon>Bacteria</taxon>
        <taxon>Pseudomonadati</taxon>
        <taxon>Pseudomonadota</taxon>
        <taxon>Alphaproteobacteria</taxon>
        <taxon>Caulobacterales</taxon>
        <taxon>Caulobacteraceae</taxon>
        <taxon>Caulobacter</taxon>
    </lineage>
</organism>
<evidence type="ECO:0000256" key="9">
    <source>
        <dbReference type="ARBA" id="ARBA00048305"/>
    </source>
</evidence>
<keyword evidence="6" id="KW-0662">Pyridine nucleotide biosynthesis</keyword>
<dbReference type="InterPro" id="IPR036188">
    <property type="entry name" value="FAD/NAD-bd_sf"/>
</dbReference>
<dbReference type="Gene3D" id="3.50.50.60">
    <property type="entry name" value="FAD/NAD(P)-binding domain"/>
    <property type="match status" value="1"/>
</dbReference>
<evidence type="ECO:0000313" key="12">
    <source>
        <dbReference type="EMBL" id="XDO95944.1"/>
    </source>
</evidence>
<dbReference type="FunFam" id="3.90.700.10:FF:000002">
    <property type="entry name" value="L-aspartate oxidase"/>
    <property type="match status" value="1"/>
</dbReference>
<dbReference type="Gene3D" id="1.20.58.100">
    <property type="entry name" value="Fumarate reductase/succinate dehydrogenase flavoprotein-like, C-terminal domain"/>
    <property type="match status" value="1"/>
</dbReference>
<dbReference type="GO" id="GO:0034628">
    <property type="term" value="P:'de novo' NAD+ biosynthetic process from L-aspartate"/>
    <property type="evidence" value="ECO:0007669"/>
    <property type="project" value="TreeGrafter"/>
</dbReference>
<sequence>MDRITIDGPLILGAGLAGLTAALSAAPRQTLVLSASPLNEGCSSAWAQGGMAAALSDGDTPALHAADTIAAGAGLCDPAAVALLTREGPEAVRRLADLGAPFDRTPDGGFAQSLEAAHGRARVARVGGDGAGRAIMASVIAAARAAAHIEIRQNARAVALLRDAAGRVRGALVQQAGVEQAGALVEIRAAAVILATGGLGGLYAVTTNPRAVRGEGLGLAALAGARIADPEFVQFHPTAIDIGADPAPLATEALRGEGAFLVDVFGEPFMTRYDPRGDLAPRDVVARGLHAERADGRMTFLNAIEAVGPNFPHEFPAVFEACRAGGIDPRRELIPVAPAAHYHMGGVWTDLDGKTSLPGLFAAGEAACTGVHGANRLASNSLLEAAVFGARAGEAARDEALPATAILAAAPTPELPAAALNQLRIAMSRDAGVVRDADGLARLCGLIEGLEQAHGAAPALIAARLVAAAALQRQESRGGHFRADFPLAAQAARTIIEGASARSLIAAE</sequence>
<accession>A0AB39KRF1</accession>
<dbReference type="PRINTS" id="PR00368">
    <property type="entry name" value="FADPNR"/>
</dbReference>